<keyword evidence="5" id="KW-1185">Reference proteome</keyword>
<keyword evidence="3" id="KW-0012">Acyltransferase</keyword>
<sequence>MEVRITSSQMVKPSSSKLHLLKPFNLSLLDQLSPINYVPLILFYAKPHNSHIEGSQVSQQLKQSLEKALDQFYPLAGRTKNNLFISDYDEGVPYVETRVNGRLADFVDQNEVLEAMNQLLPYRPFCYVSNSTAPQLAIQVNVFECGGIAVAVCCSHKIFDASTISVFLNSWAAFNRGSNGEIPNPDLLHASSRFFPPVESMPPNTSIEGLLFNQGSLKTRSFVFDANAIAALVSKAKSNSLEHPSRVVSLSAFLWKHAIRAARSASGTLKAAILSQAVNIRQRLKPQLPDYSIGNLFLLPSSTYNSVENDIKLTELAYLVREGEKSVTSDFQDLLQGEEGFKVITKELGEIAETVSKGNAEFYTLSSWLNTLDGKEDFGLGKPTLFSIPGVDSHNHDLKTWNLDQMEVQITSKQMVKPSSSKLHLLKPFQLSLIDQVSTTNYVPFIFFYPKPSDSHIDGSQFSNQLKQSLSKALTQFYPLSGRTRNNLFISHYDEGVPFVEARVKGRLSDFTEATGEVLELEALNQLLPCRPFCFFQDYSALPQLEIQLNIFDCGGIALALCCLHKIIDATTISCFLKTWAAFSLGSNGEIPDPDLLEAGSRFFPPMESMPTSVNLKRLLFNEGRRKSRSFVFDANAIATLMFKAKSKRLEQPSRVASLGAFLWKHAIQASRSVSGSRKPAILCQTVNIRRKMKPQLPDYSIGNLYLLPTTTYNSVGKDVELTELAYLVSEAVKSVNKYSQDLLQGFKAIKEQQTEIAEMVSEGNAEFYTLVSWLNTLDGKQDFGWGKSSLFSIPGVDSHNPGFSDCFILKQARHHNSMEAWVTLPDKVMAVLEHDPDFLAFASPNPSLGKFKAKKQRFNGETLSGKI</sequence>
<name>A0A8J6DA02_9ROSI</name>
<evidence type="ECO:0000256" key="1">
    <source>
        <dbReference type="ARBA" id="ARBA00009861"/>
    </source>
</evidence>
<dbReference type="PANTHER" id="PTHR31623:SF36">
    <property type="entry name" value="STEMMADENINE O-ACETYLTRANSFERASE-LIKE"/>
    <property type="match status" value="1"/>
</dbReference>
<protein>
    <recommendedName>
        <fullName evidence="6">Transferase</fullName>
    </recommendedName>
</protein>
<dbReference type="EMBL" id="JAHUZN010000002">
    <property type="protein sequence ID" value="KAG8501114.1"/>
    <property type="molecule type" value="Genomic_DNA"/>
</dbReference>
<dbReference type="Gene3D" id="3.30.559.10">
    <property type="entry name" value="Chloramphenicol acetyltransferase-like domain"/>
    <property type="match status" value="4"/>
</dbReference>
<dbReference type="OrthoDB" id="671439at2759"/>
<evidence type="ECO:0008006" key="6">
    <source>
        <dbReference type="Google" id="ProtNLM"/>
    </source>
</evidence>
<accession>A0A8J6DA02</accession>
<gene>
    <name evidence="4" type="ORF">CXB51_003207</name>
</gene>
<evidence type="ECO:0000256" key="2">
    <source>
        <dbReference type="ARBA" id="ARBA00022679"/>
    </source>
</evidence>
<evidence type="ECO:0000256" key="3">
    <source>
        <dbReference type="ARBA" id="ARBA00023315"/>
    </source>
</evidence>
<keyword evidence="2" id="KW-0808">Transferase</keyword>
<dbReference type="PANTHER" id="PTHR31623">
    <property type="entry name" value="F21J9.9"/>
    <property type="match status" value="1"/>
</dbReference>
<dbReference type="GO" id="GO:0016746">
    <property type="term" value="F:acyltransferase activity"/>
    <property type="evidence" value="ECO:0007669"/>
    <property type="project" value="UniProtKB-KW"/>
</dbReference>
<proteinExistence type="inferred from homology"/>
<comment type="similarity">
    <text evidence="1">Belongs to the plant acyltransferase family.</text>
</comment>
<evidence type="ECO:0000313" key="5">
    <source>
        <dbReference type="Proteomes" id="UP000701853"/>
    </source>
</evidence>
<dbReference type="InterPro" id="IPR023213">
    <property type="entry name" value="CAT-like_dom_sf"/>
</dbReference>
<reference evidence="4 5" key="1">
    <citation type="journal article" date="2021" name="bioRxiv">
        <title>The Gossypium anomalum genome as a resource for cotton improvement and evolutionary analysis of hybrid incompatibility.</title>
        <authorList>
            <person name="Grover C.E."/>
            <person name="Yuan D."/>
            <person name="Arick M.A."/>
            <person name="Miller E.R."/>
            <person name="Hu G."/>
            <person name="Peterson D.G."/>
            <person name="Wendel J.F."/>
            <person name="Udall J.A."/>
        </authorList>
    </citation>
    <scope>NUCLEOTIDE SEQUENCE [LARGE SCALE GENOMIC DNA]</scope>
    <source>
        <strain evidence="4">JFW-Udall</strain>
        <tissue evidence="4">Leaf</tissue>
    </source>
</reference>
<comment type="caution">
    <text evidence="4">The sequence shown here is derived from an EMBL/GenBank/DDBJ whole genome shotgun (WGS) entry which is preliminary data.</text>
</comment>
<evidence type="ECO:0000313" key="4">
    <source>
        <dbReference type="EMBL" id="KAG8501114.1"/>
    </source>
</evidence>
<organism evidence="4 5">
    <name type="scientific">Gossypium anomalum</name>
    <dbReference type="NCBI Taxonomy" id="47600"/>
    <lineage>
        <taxon>Eukaryota</taxon>
        <taxon>Viridiplantae</taxon>
        <taxon>Streptophyta</taxon>
        <taxon>Embryophyta</taxon>
        <taxon>Tracheophyta</taxon>
        <taxon>Spermatophyta</taxon>
        <taxon>Magnoliopsida</taxon>
        <taxon>eudicotyledons</taxon>
        <taxon>Gunneridae</taxon>
        <taxon>Pentapetalae</taxon>
        <taxon>rosids</taxon>
        <taxon>malvids</taxon>
        <taxon>Malvales</taxon>
        <taxon>Malvaceae</taxon>
        <taxon>Malvoideae</taxon>
        <taxon>Gossypium</taxon>
    </lineage>
</organism>
<dbReference type="AlphaFoldDB" id="A0A8J6DA02"/>
<dbReference type="Pfam" id="PF02458">
    <property type="entry name" value="Transferase"/>
    <property type="match status" value="2"/>
</dbReference>
<dbReference type="Proteomes" id="UP000701853">
    <property type="component" value="Chromosome 2"/>
</dbReference>